<evidence type="ECO:0000256" key="8">
    <source>
        <dbReference type="RuleBase" id="RU364100"/>
    </source>
</evidence>
<evidence type="ECO:0000256" key="1">
    <source>
        <dbReference type="ARBA" id="ARBA00008136"/>
    </source>
</evidence>
<evidence type="ECO:0000256" key="5">
    <source>
        <dbReference type="ARBA" id="ARBA00023124"/>
    </source>
</evidence>
<keyword evidence="2 8" id="KW-0645">Protease</keyword>
<sequence length="249" mass="27250">MPRGTAIALWVPTPRRTAMRMRLAQSSLGVSYLDALGWNDPSPRPILDAAPDHPVLSPGDKVRVLHRLDHGAPAMAWLPWGYTPATDSQRRPDHYLHARVETALAMPALRRAWREGRCLVPLDAWFEWQGEAGNAIPYRIQLPRGAPLFAAAITDARPGRGKRAGSGLVLISAQEGNGLLDAQGHRPVVLAEEDARVWADPQTTPEHARLLALEFLLPPPAFEWQALQTESAPLPAPEDAATPPHHVEG</sequence>
<keyword evidence="4 8" id="KW-0378">Hydrolase</keyword>
<dbReference type="GO" id="GO:0006508">
    <property type="term" value="P:proteolysis"/>
    <property type="evidence" value="ECO:0007669"/>
    <property type="project" value="UniProtKB-KW"/>
</dbReference>
<evidence type="ECO:0000313" key="10">
    <source>
        <dbReference type="Proteomes" id="UP000318405"/>
    </source>
</evidence>
<dbReference type="Gene3D" id="3.90.1680.10">
    <property type="entry name" value="SOS response associated peptidase-like"/>
    <property type="match status" value="1"/>
</dbReference>
<evidence type="ECO:0000256" key="6">
    <source>
        <dbReference type="ARBA" id="ARBA00023125"/>
    </source>
</evidence>
<reference evidence="9 10" key="1">
    <citation type="submission" date="2019-07" db="EMBL/GenBank/DDBJ databases">
        <title>Qingshengfaniella alkalisoli gen. nov., sp. nov., isolated from saline soil.</title>
        <authorList>
            <person name="Xu L."/>
            <person name="Huang X.-X."/>
            <person name="Sun J.-Q."/>
        </authorList>
    </citation>
    <scope>NUCLEOTIDE SEQUENCE [LARGE SCALE GENOMIC DNA]</scope>
    <source>
        <strain evidence="9 10">DSM 27279</strain>
    </source>
</reference>
<dbReference type="AlphaFoldDB" id="A0A556ACB4"/>
<evidence type="ECO:0000256" key="2">
    <source>
        <dbReference type="ARBA" id="ARBA00022670"/>
    </source>
</evidence>
<evidence type="ECO:0000256" key="7">
    <source>
        <dbReference type="ARBA" id="ARBA00023239"/>
    </source>
</evidence>
<dbReference type="GO" id="GO:0003697">
    <property type="term" value="F:single-stranded DNA binding"/>
    <property type="evidence" value="ECO:0007669"/>
    <property type="project" value="InterPro"/>
</dbReference>
<dbReference type="EC" id="3.4.-.-" evidence="8"/>
<comment type="similarity">
    <text evidence="1 8">Belongs to the SOS response-associated peptidase family.</text>
</comment>
<dbReference type="SUPFAM" id="SSF143081">
    <property type="entry name" value="BB1717-like"/>
    <property type="match status" value="1"/>
</dbReference>
<dbReference type="Pfam" id="PF02586">
    <property type="entry name" value="SRAP"/>
    <property type="match status" value="1"/>
</dbReference>
<dbReference type="PANTHER" id="PTHR13604">
    <property type="entry name" value="DC12-RELATED"/>
    <property type="match status" value="1"/>
</dbReference>
<dbReference type="InterPro" id="IPR036590">
    <property type="entry name" value="SRAP-like"/>
</dbReference>
<keyword evidence="7" id="KW-0456">Lyase</keyword>
<evidence type="ECO:0000313" key="9">
    <source>
        <dbReference type="EMBL" id="TSH90517.1"/>
    </source>
</evidence>
<comment type="caution">
    <text evidence="9">The sequence shown here is derived from an EMBL/GenBank/DDBJ whole genome shotgun (WGS) entry which is preliminary data.</text>
</comment>
<protein>
    <recommendedName>
        <fullName evidence="8">Abasic site processing protein</fullName>
        <ecNumber evidence="8">3.4.-.-</ecNumber>
    </recommendedName>
</protein>
<keyword evidence="5" id="KW-0190">Covalent protein-DNA linkage</keyword>
<dbReference type="PANTHER" id="PTHR13604:SF0">
    <property type="entry name" value="ABASIC SITE PROCESSING PROTEIN HMCES"/>
    <property type="match status" value="1"/>
</dbReference>
<keyword evidence="3" id="KW-0227">DNA damage</keyword>
<keyword evidence="6" id="KW-0238">DNA-binding</keyword>
<gene>
    <name evidence="9" type="ORF">FOZ76_22160</name>
</gene>
<name>A0A556ACB4_9BURK</name>
<keyword evidence="10" id="KW-1185">Reference proteome</keyword>
<dbReference type="OrthoDB" id="6192129at2"/>
<dbReference type="GO" id="GO:0016829">
    <property type="term" value="F:lyase activity"/>
    <property type="evidence" value="ECO:0007669"/>
    <property type="project" value="UniProtKB-KW"/>
</dbReference>
<proteinExistence type="inferred from homology"/>
<dbReference type="GO" id="GO:0008233">
    <property type="term" value="F:peptidase activity"/>
    <property type="evidence" value="ECO:0007669"/>
    <property type="project" value="UniProtKB-KW"/>
</dbReference>
<organism evidence="9 10">
    <name type="scientific">Verticiella sediminum</name>
    <dbReference type="NCBI Taxonomy" id="1247510"/>
    <lineage>
        <taxon>Bacteria</taxon>
        <taxon>Pseudomonadati</taxon>
        <taxon>Pseudomonadota</taxon>
        <taxon>Betaproteobacteria</taxon>
        <taxon>Burkholderiales</taxon>
        <taxon>Alcaligenaceae</taxon>
        <taxon>Verticiella</taxon>
    </lineage>
</organism>
<evidence type="ECO:0000256" key="3">
    <source>
        <dbReference type="ARBA" id="ARBA00022763"/>
    </source>
</evidence>
<evidence type="ECO:0000256" key="4">
    <source>
        <dbReference type="ARBA" id="ARBA00022801"/>
    </source>
</evidence>
<accession>A0A556ACB4</accession>
<dbReference type="InterPro" id="IPR003738">
    <property type="entry name" value="SRAP"/>
</dbReference>
<dbReference type="EMBL" id="VLTJ01000039">
    <property type="protein sequence ID" value="TSH90517.1"/>
    <property type="molecule type" value="Genomic_DNA"/>
</dbReference>
<dbReference type="GO" id="GO:0106300">
    <property type="term" value="P:protein-DNA covalent cross-linking repair"/>
    <property type="evidence" value="ECO:0007669"/>
    <property type="project" value="InterPro"/>
</dbReference>
<dbReference type="Proteomes" id="UP000318405">
    <property type="component" value="Unassembled WGS sequence"/>
</dbReference>